<evidence type="ECO:0000313" key="1">
    <source>
        <dbReference type="EMBL" id="KAG4306303.1"/>
    </source>
</evidence>
<sequence length="1713" mass="194373">MQKSKKKSESILNQEKSEDESLEDHNIIHEKTRDISKYKPSLKTDIDFPRGGNDLDEPETSFPSNGLKRGTLFNEDTPVKRIKPNEAEKHKSKSFKGRNNFSYENLKIESLTFKTIAKGTIILGKIQQINPLNMVVSLPNNLVGYVSIENISKSFSCRLKKLIEENPENVLSLEDIFHKDQWIRVYVISTSTESSGVNSSMSLKDIKQKKKIELSIDPTYTNGSLNFSSIVDNLVIQASIISVEEYGYVADIGIEGISGFIKKKNTQYSILHEGQVILSTVIKKDKKGRVVQLSTDLSKMAKLPVNVSDIETLLPGNLVQLMVTKIYSNGICGKIMGILSATADIFHCKNTLSDMSSEFQVGKIVNSRIIFNFVNSEPKKVAVSFLYHIMKFSSIVDEKDLKNDPLDSIPIGFKIKNAIIKRIEPGIGVFCNIGLENIFGFVHISHLSDNKIESISPTTGHYKIGSSHRARVIGFSSIDGIYILSMLNSIYNQSHLRLEDFNVAELVSGTIEKIIPQGILVHIAEGITGIVPTLHISDVFLIHPEKKFKKGDKVSCKVLRVDTIKRTLILTLKKSLINSKYPEITNYNDIKINMKSSGVLKNILDNGAVVEFYNGIKAFLPVSEMSEVYVADPKVYFRIGQIVNVYIVSVDSDMQKIRVSCRDPTLWNKDKSEKFDKLELGSFVSGTIISNSNDFIVVSLDSSRLIGVIEVGHISDETIDKCKVLISKMKCGSHLTDMIVLNKKENQRVIVLSIKPSLIKSLKEGNLPSMLSQVKIGSCLFGYVKNIHDYGVFIGFIGDLVGLVLKQNLMDSHSTNLSSSFFLNQTVLCTVIDIDLEKKRIKLSMEHTNSIESIPKRLVLQDLDLNSNLDLNNIIGKIVQVEIISIKSTQLNVKIFEKYRGRIDVTQIYNSIEEIQNPKNPLEIFKVNQKIDAKIIGYHDPRNHKFLAITHRSSNVHKMFELTAKSKDLKEEMVHLLSLDDISINSTQMAFVNNIFQDCIWANISPNVKGRINILDISDNINVLQNISKHIHIGSAILCKVIRINSEINQLGLSIRALNPNYISDYNSVVIGSILPGRVMKIVETGFIVQISENVFGKIYLTDISDEYNTSLIKKYQKNQIICVFVLDVDVHNKSIALSSRDSRVISSTLNQRDPEIISVEQLKVGALLRGFIKNIAEKGLFISLSRNIVARVRIDEISDQFIQDWKSNFYLYGLIEGKIISINEDKKIEMTLKKSKLKSLEPLLEFSDVSKGQIVDGIVRKITKFGIYINLVGYNNVSGLCHISEIADCKINDICKIYTEGDTLRSYVLDVDYEKHQISLSLKSSYFQTKHQFSDETKTTDVFNDSNNEVIKDFSVNNTEFSKNIDVSSNLMDECEAKNKDEDIYMQTEENNFVDGLSLGKFDWTGNAGFDDNKLITTTEITNNHISKKKKNIDFSEDKTAILNELEPETPLDFERLLLGSPNSSYIWIKFMAFYVQLSEFDKAREVGERALKSINYRNEKEKFNIWIALMNLENTFGTNESLDDIFKRACKFNDPESVMKNLCSILIRSKKKEKVNDLFQLMIKKYNKSLDIWINYASFLMENNDHDASREIFSLSLKNIHESDFLKAKSKFAQLEFKYGDPERGRTLFESLLSNYPKCTDLWSVFLDYEIKYGEQDNVRKLFQRAVSIKMSSKKASFFFKKWIVYEKNHGTDESIEYVKHCAVQYVSNFT</sequence>
<evidence type="ECO:0000313" key="2">
    <source>
        <dbReference type="Proteomes" id="UP000768646"/>
    </source>
</evidence>
<comment type="caution">
    <text evidence="1">The sequence shown here is derived from an EMBL/GenBank/DDBJ whole genome shotgun (WGS) entry which is preliminary data.</text>
</comment>
<dbReference type="Proteomes" id="UP000768646">
    <property type="component" value="Unassembled WGS sequence"/>
</dbReference>
<name>A0ACB7CGN8_9ASCO</name>
<reference evidence="1 2" key="1">
    <citation type="journal article" date="2021" name="Commun. Biol.">
        <title>Genomic insights into the host specific adaptation of the Pneumocystis genus.</title>
        <authorList>
            <person name="Cisse O.H."/>
            <person name="Ma L."/>
            <person name="Dekker J.P."/>
            <person name="Khil P.P."/>
            <person name="Youn J.-H."/>
            <person name="Brenchley J.M."/>
            <person name="Blair R."/>
            <person name="Pahar B."/>
            <person name="Chabe M."/>
            <person name="Van Rompay K.K.A."/>
            <person name="Keesler R."/>
            <person name="Sukura A."/>
            <person name="Hirsch V."/>
            <person name="Kutty G."/>
            <person name="Liu Y."/>
            <person name="Peng L."/>
            <person name="Chen J."/>
            <person name="Song J."/>
            <person name="Weissenbacher-Lang C."/>
            <person name="Xu J."/>
            <person name="Upham N.S."/>
            <person name="Stajich J.E."/>
            <person name="Cuomo C.A."/>
            <person name="Cushion M.T."/>
            <person name="Kovacs J.A."/>
        </authorList>
    </citation>
    <scope>NUCLEOTIDE SEQUENCE [LARGE SCALE GENOMIC DNA]</scope>
    <source>
        <strain evidence="1 2">RABM</strain>
    </source>
</reference>
<accession>A0ACB7CGN8</accession>
<keyword evidence="2" id="KW-1185">Reference proteome</keyword>
<dbReference type="EMBL" id="JABTEG010000001">
    <property type="protein sequence ID" value="KAG4306303.1"/>
    <property type="molecule type" value="Genomic_DNA"/>
</dbReference>
<organism evidence="1 2">
    <name type="scientific">Pneumocystis oryctolagi</name>
    <dbReference type="NCBI Taxonomy" id="42067"/>
    <lineage>
        <taxon>Eukaryota</taxon>
        <taxon>Fungi</taxon>
        <taxon>Dikarya</taxon>
        <taxon>Ascomycota</taxon>
        <taxon>Taphrinomycotina</taxon>
        <taxon>Pneumocystomycetes</taxon>
        <taxon>Pneumocystaceae</taxon>
        <taxon>Pneumocystis</taxon>
    </lineage>
</organism>
<protein>
    <submittedName>
        <fullName evidence="1">Uncharacterized protein</fullName>
    </submittedName>
</protein>
<gene>
    <name evidence="1" type="ORF">PORY_000291</name>
</gene>
<proteinExistence type="predicted"/>